<accession>A0A3E5GJW3</accession>
<gene>
    <name evidence="2" type="ORF">DXB16_01820</name>
</gene>
<feature type="domain" description="GmrSD restriction endonucleases N-terminal" evidence="1">
    <location>
        <begin position="120"/>
        <end position="253"/>
    </location>
</feature>
<comment type="caution">
    <text evidence="2">The sequence shown here is derived from an EMBL/GenBank/DDBJ whole genome shotgun (WGS) entry which is preliminary data.</text>
</comment>
<dbReference type="OrthoDB" id="9770340at2"/>
<evidence type="ECO:0000313" key="2">
    <source>
        <dbReference type="EMBL" id="RGO35318.1"/>
    </source>
</evidence>
<evidence type="ECO:0000313" key="3">
    <source>
        <dbReference type="Proteomes" id="UP000261285"/>
    </source>
</evidence>
<protein>
    <submittedName>
        <fullName evidence="2">DUF262 domain-containing protein</fullName>
    </submittedName>
</protein>
<name>A0A3E5GJW3_9FIRM</name>
<proteinExistence type="predicted"/>
<dbReference type="InterPro" id="IPR004919">
    <property type="entry name" value="GmrSD_N"/>
</dbReference>
<dbReference type="EMBL" id="QSVN01000001">
    <property type="protein sequence ID" value="RGO35318.1"/>
    <property type="molecule type" value="Genomic_DNA"/>
</dbReference>
<dbReference type="PANTHER" id="PTHR39639">
    <property type="entry name" value="CHROMOSOME 16, WHOLE GENOME SHOTGUN SEQUENCE"/>
    <property type="match status" value="1"/>
</dbReference>
<sequence>MHGNGRVYMFSEKEKKDLDLLVEIGEKQSGKISSMLVSNYWVELSSEKQTEEMYNRIKAYLSKMNIEVIDDVQEQDAEVENDEQTIPMIRPFDPSKIDIDMKTMELSSLIKRLQYKEIDMNTDFQRKGGLWTDIQKSQLIESLFLRIPIPAFYFDGGIVDSWLIIDGLQRLTALKEFVIDKTLKLTGLEFFSDLNGLTFSELPRAFVRRIEETNIVAYIVKSGTPVNVKYNIFKRINTGGLELKPQEIRHALYQGNATKICKKFAKIQEFLSATTFSIKEDRMMDQEFVLRFIAVCYYGIEKYEGVPDNYLNGAMEFLNSKECVDEELMEQQFIRVMRYSRIIMGKYAFRKLGENGMRRPINKAIYEAWCRSMFVLNDSELKKLAEEKKEVYKRFMKLCNDEVFLQIIKASDKKSFLFRFTRIENLLRGVLDDTKNRSIEF</sequence>
<evidence type="ECO:0000259" key="1">
    <source>
        <dbReference type="Pfam" id="PF03235"/>
    </source>
</evidence>
<dbReference type="AlphaFoldDB" id="A0A3E5GJW3"/>
<dbReference type="Proteomes" id="UP000261285">
    <property type="component" value="Unassembled WGS sequence"/>
</dbReference>
<dbReference type="Pfam" id="PF03235">
    <property type="entry name" value="GmrSD_N"/>
    <property type="match status" value="1"/>
</dbReference>
<reference evidence="2 3" key="1">
    <citation type="submission" date="2018-08" db="EMBL/GenBank/DDBJ databases">
        <title>A genome reference for cultivated species of the human gut microbiota.</title>
        <authorList>
            <person name="Zou Y."/>
            <person name="Xue W."/>
            <person name="Luo G."/>
        </authorList>
    </citation>
    <scope>NUCLEOTIDE SEQUENCE [LARGE SCALE GENOMIC DNA]</scope>
    <source>
        <strain evidence="2 3">OM02-16</strain>
    </source>
</reference>
<dbReference type="PANTHER" id="PTHR39639:SF1">
    <property type="entry name" value="DUF262 DOMAIN-CONTAINING PROTEIN"/>
    <property type="match status" value="1"/>
</dbReference>
<organism evidence="2 3">
    <name type="scientific">Dorea longicatena</name>
    <dbReference type="NCBI Taxonomy" id="88431"/>
    <lineage>
        <taxon>Bacteria</taxon>
        <taxon>Bacillati</taxon>
        <taxon>Bacillota</taxon>
        <taxon>Clostridia</taxon>
        <taxon>Lachnospirales</taxon>
        <taxon>Lachnospiraceae</taxon>
        <taxon>Dorea</taxon>
    </lineage>
</organism>